<dbReference type="InterPro" id="IPR015917">
    <property type="entry name" value="Pept_C14A"/>
</dbReference>
<dbReference type="Pfam" id="PF00656">
    <property type="entry name" value="Peptidase_C14"/>
    <property type="match status" value="1"/>
</dbReference>
<dbReference type="PROSITE" id="PS50208">
    <property type="entry name" value="CASPASE_P20"/>
    <property type="match status" value="1"/>
</dbReference>
<keyword evidence="6" id="KW-0865">Zymogen</keyword>
<sequence length="553" mass="60761">MGARERAGAEGRHVPFPGEPLVGLLDIGLAGTPADSQDAVRVEIPRRRRGLRSQGRQQQGGGPGQARPPQLHGSGGAGGRTPALRGPATGEGRGRAALTHPAPPLPARPPRRHHRDGRRFRSPRRTGQSGGAAMEEAQRRALRRGRARLVAELRVAPLWDPLEDRGLFTRPMVEELQSAGSRGEQARQLVIDLETRGKRAFPVFLSILRDTGQGDLADMLIEECECPPAPPQLVDLRPVELDLRGEKHRKNVSFPERLSIPVQAESERPQMPPVPAQGSAVDKRNRDLVYELKADPCGHCLIINNVNFSRDSDLLTRGGSDVDCRKLEKRFKALRFNVLTQRNLEAKAMVSELRKLARQDHRALDCCVVVILSHGCQMSHIQFPGGIYGTDGKSVPVEEIVNYFNGSNCPSLRGKPKLFFIQACGGEQRDRGFVVDCNLPGDDAPGGCLESDATPFQAPSGNVDEPDAIASLPTPSDILVSYSTFPGFVSWRETSRGSWYVETLDSVLEQYAHSEHLLNLLLRVADAVSAKGQYKQMPGCFNFLRKKFFFACK</sequence>
<evidence type="ECO:0000259" key="9">
    <source>
        <dbReference type="PROSITE" id="PS50207"/>
    </source>
</evidence>
<dbReference type="SMART" id="SM00114">
    <property type="entry name" value="CARD"/>
    <property type="match status" value="1"/>
</dbReference>
<dbReference type="InterPro" id="IPR016129">
    <property type="entry name" value="Caspase_his_AS"/>
</dbReference>
<dbReference type="SUPFAM" id="SSF47986">
    <property type="entry name" value="DEATH domain"/>
    <property type="match status" value="1"/>
</dbReference>
<dbReference type="PRINTS" id="PR00376">
    <property type="entry name" value="IL1BCENZYME"/>
</dbReference>
<feature type="domain" description="Caspase family p20" evidence="10">
    <location>
        <begin position="296"/>
        <end position="428"/>
    </location>
</feature>
<dbReference type="Proteomes" id="UP000694541">
    <property type="component" value="Unplaced"/>
</dbReference>
<dbReference type="InterPro" id="IPR002138">
    <property type="entry name" value="Pept_C14_p10"/>
</dbReference>
<dbReference type="SUPFAM" id="SSF52129">
    <property type="entry name" value="Caspase-like"/>
    <property type="match status" value="1"/>
</dbReference>
<dbReference type="Ensembl" id="ENSANIT00000004164.1">
    <property type="protein sequence ID" value="ENSANIP00000004032.1"/>
    <property type="gene ID" value="ENSANIG00000002736.1"/>
</dbReference>
<feature type="domain" description="CARD" evidence="11">
    <location>
        <begin position="134"/>
        <end position="223"/>
    </location>
</feature>
<dbReference type="InterPro" id="IPR001315">
    <property type="entry name" value="CARD"/>
</dbReference>
<organism evidence="12 13">
    <name type="scientific">Accipiter nisus</name>
    <name type="common">Eurasian sparrowhawk</name>
    <dbReference type="NCBI Taxonomy" id="211598"/>
    <lineage>
        <taxon>Eukaryota</taxon>
        <taxon>Metazoa</taxon>
        <taxon>Chordata</taxon>
        <taxon>Craniata</taxon>
        <taxon>Vertebrata</taxon>
        <taxon>Euteleostomi</taxon>
        <taxon>Archelosauria</taxon>
        <taxon>Archosauria</taxon>
        <taxon>Dinosauria</taxon>
        <taxon>Saurischia</taxon>
        <taxon>Theropoda</taxon>
        <taxon>Coelurosauria</taxon>
        <taxon>Aves</taxon>
        <taxon>Neognathae</taxon>
        <taxon>Neoaves</taxon>
        <taxon>Telluraves</taxon>
        <taxon>Accipitrimorphae</taxon>
        <taxon>Accipitriformes</taxon>
        <taxon>Accipitridae</taxon>
        <taxon>Accipitrinae</taxon>
        <taxon>Accipiter</taxon>
    </lineage>
</organism>
<keyword evidence="2" id="KW-0645">Protease</keyword>
<accession>A0A8B9M7Q5</accession>
<dbReference type="GO" id="GO:0006915">
    <property type="term" value="P:apoptotic process"/>
    <property type="evidence" value="ECO:0007669"/>
    <property type="project" value="UniProtKB-KW"/>
</dbReference>
<dbReference type="PROSITE" id="PS01121">
    <property type="entry name" value="CASPASE_HIS"/>
    <property type="match status" value="1"/>
</dbReference>
<dbReference type="CDD" id="cd00032">
    <property type="entry name" value="CASc"/>
    <property type="match status" value="1"/>
</dbReference>
<dbReference type="PROSITE" id="PS50207">
    <property type="entry name" value="CASPASE_P10"/>
    <property type="match status" value="1"/>
</dbReference>
<dbReference type="GO" id="GO:0042981">
    <property type="term" value="P:regulation of apoptotic process"/>
    <property type="evidence" value="ECO:0007669"/>
    <property type="project" value="InterPro"/>
</dbReference>
<dbReference type="InterPro" id="IPR011600">
    <property type="entry name" value="Pept_C14_caspase"/>
</dbReference>
<dbReference type="Gene3D" id="3.40.50.1460">
    <property type="match status" value="1"/>
</dbReference>
<evidence type="ECO:0000256" key="2">
    <source>
        <dbReference type="ARBA" id="ARBA00022670"/>
    </source>
</evidence>
<dbReference type="Pfam" id="PF00619">
    <property type="entry name" value="CARD"/>
    <property type="match status" value="1"/>
</dbReference>
<keyword evidence="5" id="KW-0788">Thiol protease</keyword>
<dbReference type="FunFam" id="3.40.50.1460:FF:000012">
    <property type="entry name" value="Caspase 9"/>
    <property type="match status" value="1"/>
</dbReference>
<evidence type="ECO:0000256" key="8">
    <source>
        <dbReference type="SAM" id="MobiDB-lite"/>
    </source>
</evidence>
<dbReference type="InterPro" id="IPR029030">
    <property type="entry name" value="Caspase-like_dom_sf"/>
</dbReference>
<evidence type="ECO:0000256" key="7">
    <source>
        <dbReference type="RuleBase" id="RU003971"/>
    </source>
</evidence>
<dbReference type="AlphaFoldDB" id="A0A8B9M7Q5"/>
<dbReference type="PROSITE" id="PS01122">
    <property type="entry name" value="CASPASE_CYS"/>
    <property type="match status" value="1"/>
</dbReference>
<evidence type="ECO:0000256" key="5">
    <source>
        <dbReference type="ARBA" id="ARBA00022807"/>
    </source>
</evidence>
<dbReference type="SMART" id="SM00115">
    <property type="entry name" value="CASc"/>
    <property type="match status" value="1"/>
</dbReference>
<dbReference type="GO" id="GO:0004197">
    <property type="term" value="F:cysteine-type endopeptidase activity"/>
    <property type="evidence" value="ECO:0007669"/>
    <property type="project" value="InterPro"/>
</dbReference>
<dbReference type="InterPro" id="IPR033139">
    <property type="entry name" value="Caspase_cys_AS"/>
</dbReference>
<dbReference type="InterPro" id="IPR042147">
    <property type="entry name" value="CARD_CASP9"/>
</dbReference>
<evidence type="ECO:0000259" key="11">
    <source>
        <dbReference type="PROSITE" id="PS50209"/>
    </source>
</evidence>
<dbReference type="InterPro" id="IPR011029">
    <property type="entry name" value="DEATH-like_dom_sf"/>
</dbReference>
<dbReference type="PROSITE" id="PS50209">
    <property type="entry name" value="CARD"/>
    <property type="match status" value="1"/>
</dbReference>
<reference evidence="12" key="1">
    <citation type="submission" date="2025-08" db="UniProtKB">
        <authorList>
            <consortium name="Ensembl"/>
        </authorList>
    </citation>
    <scope>IDENTIFICATION</scope>
</reference>
<dbReference type="PANTHER" id="PTHR47901">
    <property type="entry name" value="CASPASE RECRUITMENT DOMAIN-CONTAINING PROTEIN 18"/>
    <property type="match status" value="1"/>
</dbReference>
<protein>
    <submittedName>
        <fullName evidence="12">Caspase 9</fullName>
    </submittedName>
</protein>
<evidence type="ECO:0000313" key="13">
    <source>
        <dbReference type="Proteomes" id="UP000694541"/>
    </source>
</evidence>
<evidence type="ECO:0000256" key="6">
    <source>
        <dbReference type="ARBA" id="ARBA00023145"/>
    </source>
</evidence>
<evidence type="ECO:0000313" key="12">
    <source>
        <dbReference type="Ensembl" id="ENSANIP00000004032.1"/>
    </source>
</evidence>
<keyword evidence="13" id="KW-1185">Reference proteome</keyword>
<keyword evidence="3" id="KW-0053">Apoptosis</keyword>
<evidence type="ECO:0000256" key="4">
    <source>
        <dbReference type="ARBA" id="ARBA00022801"/>
    </source>
</evidence>
<reference evidence="12" key="2">
    <citation type="submission" date="2025-09" db="UniProtKB">
        <authorList>
            <consortium name="Ensembl"/>
        </authorList>
    </citation>
    <scope>IDENTIFICATION</scope>
</reference>
<comment type="similarity">
    <text evidence="1 7">Belongs to the peptidase C14A family.</text>
</comment>
<proteinExistence type="inferred from homology"/>
<dbReference type="CDD" id="cd08326">
    <property type="entry name" value="CARD_CASP9"/>
    <property type="match status" value="1"/>
</dbReference>
<dbReference type="PANTHER" id="PTHR47901:SF8">
    <property type="entry name" value="CASPASE-3"/>
    <property type="match status" value="1"/>
</dbReference>
<evidence type="ECO:0000259" key="10">
    <source>
        <dbReference type="PROSITE" id="PS50208"/>
    </source>
</evidence>
<dbReference type="InterPro" id="IPR002398">
    <property type="entry name" value="Pept_C14"/>
</dbReference>
<feature type="compositionally biased region" description="Basic and acidic residues" evidence="8">
    <location>
        <begin position="1"/>
        <end position="13"/>
    </location>
</feature>
<dbReference type="InterPro" id="IPR001309">
    <property type="entry name" value="Pept_C14_p20"/>
</dbReference>
<evidence type="ECO:0000256" key="3">
    <source>
        <dbReference type="ARBA" id="ARBA00022703"/>
    </source>
</evidence>
<evidence type="ECO:0000256" key="1">
    <source>
        <dbReference type="ARBA" id="ARBA00010134"/>
    </source>
</evidence>
<dbReference type="GO" id="GO:0006508">
    <property type="term" value="P:proteolysis"/>
    <property type="evidence" value="ECO:0007669"/>
    <property type="project" value="UniProtKB-KW"/>
</dbReference>
<name>A0A8B9M7Q5_9AVES</name>
<feature type="compositionally biased region" description="Basic residues" evidence="8">
    <location>
        <begin position="109"/>
        <end position="124"/>
    </location>
</feature>
<dbReference type="Gene3D" id="1.10.533.10">
    <property type="entry name" value="Death Domain, Fas"/>
    <property type="match status" value="1"/>
</dbReference>
<keyword evidence="4" id="KW-0378">Hydrolase</keyword>
<feature type="region of interest" description="Disordered" evidence="8">
    <location>
        <begin position="1"/>
        <end position="139"/>
    </location>
</feature>
<feature type="domain" description="Caspase family p10" evidence="9">
    <location>
        <begin position="468"/>
        <end position="550"/>
    </location>
</feature>